<gene>
    <name evidence="2" type="ORF">GCM10025865_16090</name>
</gene>
<dbReference type="Proteomes" id="UP001321475">
    <property type="component" value="Chromosome"/>
</dbReference>
<feature type="transmembrane region" description="Helical" evidence="1">
    <location>
        <begin position="83"/>
        <end position="106"/>
    </location>
</feature>
<organism evidence="2 3">
    <name type="scientific">Paraoerskovia sediminicola</name>
    <dbReference type="NCBI Taxonomy" id="1138587"/>
    <lineage>
        <taxon>Bacteria</taxon>
        <taxon>Bacillati</taxon>
        <taxon>Actinomycetota</taxon>
        <taxon>Actinomycetes</taxon>
        <taxon>Micrococcales</taxon>
        <taxon>Cellulomonadaceae</taxon>
        <taxon>Paraoerskovia</taxon>
    </lineage>
</organism>
<dbReference type="EMBL" id="AP027729">
    <property type="protein sequence ID" value="BDZ42310.1"/>
    <property type="molecule type" value="Genomic_DNA"/>
</dbReference>
<protein>
    <recommendedName>
        <fullName evidence="4">SPW repeat-containing protein</fullName>
    </recommendedName>
</protein>
<name>A0ABN6XCA6_9CELL</name>
<keyword evidence="1" id="KW-0812">Transmembrane</keyword>
<evidence type="ECO:0000256" key="1">
    <source>
        <dbReference type="SAM" id="Phobius"/>
    </source>
</evidence>
<feature type="transmembrane region" description="Helical" evidence="1">
    <location>
        <begin position="150"/>
        <end position="166"/>
    </location>
</feature>
<feature type="transmembrane region" description="Helical" evidence="1">
    <location>
        <begin position="58"/>
        <end position="77"/>
    </location>
</feature>
<evidence type="ECO:0000313" key="3">
    <source>
        <dbReference type="Proteomes" id="UP001321475"/>
    </source>
</evidence>
<reference evidence="3" key="1">
    <citation type="journal article" date="2019" name="Int. J. Syst. Evol. Microbiol.">
        <title>The Global Catalogue of Microorganisms (GCM) 10K type strain sequencing project: providing services to taxonomists for standard genome sequencing and annotation.</title>
        <authorList>
            <consortium name="The Broad Institute Genomics Platform"/>
            <consortium name="The Broad Institute Genome Sequencing Center for Infectious Disease"/>
            <person name="Wu L."/>
            <person name="Ma J."/>
        </authorList>
    </citation>
    <scope>NUCLEOTIDE SEQUENCE [LARGE SCALE GENOMIC DNA]</scope>
    <source>
        <strain evidence="3">NBRC 108565</strain>
    </source>
</reference>
<sequence length="182" mass="19030">MEVVIVFFPSSGPHEGVASLVQVQRSDQARRARRRACEVQWERVRSARCAAVVGRLDPWAQIVAAWVAVGAFAAFLLPGSSTVARVLVVGAVLVAGWLSVTASLGARGARRGPYAVDSTVVPLLVVAGVFAAFAATTAGGLPIVVPEVEWVVTLACALGAVAVTILRRRASAKTTVAPVRRH</sequence>
<evidence type="ECO:0008006" key="4">
    <source>
        <dbReference type="Google" id="ProtNLM"/>
    </source>
</evidence>
<evidence type="ECO:0000313" key="2">
    <source>
        <dbReference type="EMBL" id="BDZ42310.1"/>
    </source>
</evidence>
<keyword evidence="3" id="KW-1185">Reference proteome</keyword>
<keyword evidence="1" id="KW-0472">Membrane</keyword>
<proteinExistence type="predicted"/>
<accession>A0ABN6XCA6</accession>
<keyword evidence="1" id="KW-1133">Transmembrane helix</keyword>
<feature type="transmembrane region" description="Helical" evidence="1">
    <location>
        <begin position="118"/>
        <end position="144"/>
    </location>
</feature>